<dbReference type="RefSeq" id="XP_001327379.1">
    <property type="nucleotide sequence ID" value="XM_001327344.1"/>
</dbReference>
<reference evidence="1" key="2">
    <citation type="journal article" date="2007" name="Science">
        <title>Draft genome sequence of the sexually transmitted pathogen Trichomonas vaginalis.</title>
        <authorList>
            <person name="Carlton J.M."/>
            <person name="Hirt R.P."/>
            <person name="Silva J.C."/>
            <person name="Delcher A.L."/>
            <person name="Schatz M."/>
            <person name="Zhao Q."/>
            <person name="Wortman J.R."/>
            <person name="Bidwell S.L."/>
            <person name="Alsmark U.C.M."/>
            <person name="Besteiro S."/>
            <person name="Sicheritz-Ponten T."/>
            <person name="Noel C.J."/>
            <person name="Dacks J.B."/>
            <person name="Foster P.G."/>
            <person name="Simillion C."/>
            <person name="Van de Peer Y."/>
            <person name="Miranda-Saavedra D."/>
            <person name="Barton G.J."/>
            <person name="Westrop G.D."/>
            <person name="Mueller S."/>
            <person name="Dessi D."/>
            <person name="Fiori P.L."/>
            <person name="Ren Q."/>
            <person name="Paulsen I."/>
            <person name="Zhang H."/>
            <person name="Bastida-Corcuera F.D."/>
            <person name="Simoes-Barbosa A."/>
            <person name="Brown M.T."/>
            <person name="Hayes R.D."/>
            <person name="Mukherjee M."/>
            <person name="Okumura C.Y."/>
            <person name="Schneider R."/>
            <person name="Smith A.J."/>
            <person name="Vanacova S."/>
            <person name="Villalvazo M."/>
            <person name="Haas B.J."/>
            <person name="Pertea M."/>
            <person name="Feldblyum T.V."/>
            <person name="Utterback T.R."/>
            <person name="Shu C.L."/>
            <person name="Osoegawa K."/>
            <person name="de Jong P.J."/>
            <person name="Hrdy I."/>
            <person name="Horvathova L."/>
            <person name="Zubacova Z."/>
            <person name="Dolezal P."/>
            <person name="Malik S.B."/>
            <person name="Logsdon J.M. Jr."/>
            <person name="Henze K."/>
            <person name="Gupta A."/>
            <person name="Wang C.C."/>
            <person name="Dunne R.L."/>
            <person name="Upcroft J.A."/>
            <person name="Upcroft P."/>
            <person name="White O."/>
            <person name="Salzberg S.L."/>
            <person name="Tang P."/>
            <person name="Chiu C.-H."/>
            <person name="Lee Y.-S."/>
            <person name="Embley T.M."/>
            <person name="Coombs G.H."/>
            <person name="Mottram J.C."/>
            <person name="Tachezy J."/>
            <person name="Fraser-Liggett C.M."/>
            <person name="Johnson P.J."/>
        </authorList>
    </citation>
    <scope>NUCLEOTIDE SEQUENCE [LARGE SCALE GENOMIC DNA]</scope>
    <source>
        <strain evidence="1">G3</strain>
    </source>
</reference>
<dbReference type="InParanoid" id="A2DWX4"/>
<evidence type="ECO:0000313" key="1">
    <source>
        <dbReference type="EMBL" id="EAY15156.1"/>
    </source>
</evidence>
<protein>
    <recommendedName>
        <fullName evidence="3">Trafficking protein particle complex subunit</fullName>
    </recommendedName>
</protein>
<dbReference type="KEGG" id="tva:4773157"/>
<dbReference type="SMR" id="A2DWX4"/>
<keyword evidence="2" id="KW-1185">Reference proteome</keyword>
<gene>
    <name evidence="1" type="ORF">TVAG_392730</name>
</gene>
<dbReference type="VEuPathDB" id="TrichDB:TVAGG3_0839100"/>
<accession>A2DWX4</accession>
<sequence length="178" mass="20028">MDSSIELADLLVNELAKQIKLKYKDDVTCTNLVYLKLQNFGMKPGFAFAIQMVSTSLIESNLDNVVAYVGQVMGNEILGAPAEFSNDGDKFIKFQYNKELPSMFRRLGPITKQGMPPEQEFWLQVYGHFILGIYQGALLHFGYRTVGKFDFGDDSIQFSIKPEKLVGTWSSPPSVLLK</sequence>
<dbReference type="EMBL" id="DS113260">
    <property type="protein sequence ID" value="EAY15156.1"/>
    <property type="molecule type" value="Genomic_DNA"/>
</dbReference>
<dbReference type="AlphaFoldDB" id="A2DWX4"/>
<dbReference type="Proteomes" id="UP000001542">
    <property type="component" value="Unassembled WGS sequence"/>
</dbReference>
<evidence type="ECO:0000313" key="2">
    <source>
        <dbReference type="Proteomes" id="UP000001542"/>
    </source>
</evidence>
<dbReference type="VEuPathDB" id="TrichDB:TVAG_392730"/>
<name>A2DWX4_TRIV3</name>
<evidence type="ECO:0008006" key="3">
    <source>
        <dbReference type="Google" id="ProtNLM"/>
    </source>
</evidence>
<organism evidence="1 2">
    <name type="scientific">Trichomonas vaginalis (strain ATCC PRA-98 / G3)</name>
    <dbReference type="NCBI Taxonomy" id="412133"/>
    <lineage>
        <taxon>Eukaryota</taxon>
        <taxon>Metamonada</taxon>
        <taxon>Parabasalia</taxon>
        <taxon>Trichomonadida</taxon>
        <taxon>Trichomonadidae</taxon>
        <taxon>Trichomonas</taxon>
    </lineage>
</organism>
<proteinExistence type="predicted"/>
<reference evidence="1" key="1">
    <citation type="submission" date="2006-10" db="EMBL/GenBank/DDBJ databases">
        <authorList>
            <person name="Amadeo P."/>
            <person name="Zhao Q."/>
            <person name="Wortman J."/>
            <person name="Fraser-Liggett C."/>
            <person name="Carlton J."/>
        </authorList>
    </citation>
    <scope>NUCLEOTIDE SEQUENCE</scope>
    <source>
        <strain evidence="1">G3</strain>
    </source>
</reference>